<accession>R8BFV9</accession>
<dbReference type="InterPro" id="IPR029033">
    <property type="entry name" value="His_PPase_superfam"/>
</dbReference>
<sequence>MAPPRVFIVRHGETEWSLNGRHTGSTDIPLTANGEKRVKATGRALIGNDRLIVPKKLAHIKRAQQTFELLNLGIKGPLPWDAHGPETDGSGLECDARIEITEDIREWDYGDYEGITSAEIRKRRKEAGIEGYWDIWKDGCEGGESPEDITRRLDRLIDEIREKWQKPHMGKGKDGGSGDVLVVAHGHILRAFAMRWVNKTLQDGPTFLLEAGGVGTMSYEHNSIDEPAILLGGAFIVDSPEEKIAEAKKD</sequence>
<dbReference type="HOGENOM" id="CLU_033323_13_0_1"/>
<feature type="binding site" evidence="1">
    <location>
        <position position="62"/>
    </location>
    <ligand>
        <name>substrate</name>
    </ligand>
</feature>
<dbReference type="Pfam" id="PF00300">
    <property type="entry name" value="His_Phos_1"/>
    <property type="match status" value="2"/>
</dbReference>
<dbReference type="RefSeq" id="XP_007917027.1">
    <property type="nucleotide sequence ID" value="XM_007918836.1"/>
</dbReference>
<organism evidence="2 3">
    <name type="scientific">Phaeoacremonium minimum (strain UCR-PA7)</name>
    <name type="common">Esca disease fungus</name>
    <name type="synonym">Togninia minima</name>
    <dbReference type="NCBI Taxonomy" id="1286976"/>
    <lineage>
        <taxon>Eukaryota</taxon>
        <taxon>Fungi</taxon>
        <taxon>Dikarya</taxon>
        <taxon>Ascomycota</taxon>
        <taxon>Pezizomycotina</taxon>
        <taxon>Sordariomycetes</taxon>
        <taxon>Sordariomycetidae</taxon>
        <taxon>Togniniales</taxon>
        <taxon>Togniniaceae</taxon>
        <taxon>Phaeoacremonium</taxon>
    </lineage>
</organism>
<dbReference type="GO" id="GO:0046390">
    <property type="term" value="P:ribose phosphate biosynthetic process"/>
    <property type="evidence" value="ECO:0007669"/>
    <property type="project" value="EnsemblFungi"/>
</dbReference>
<feature type="binding site" evidence="1">
    <location>
        <begin position="23"/>
        <end position="24"/>
    </location>
    <ligand>
        <name>substrate</name>
    </ligand>
</feature>
<gene>
    <name evidence="2" type="ORF">UCRPA7_6297</name>
</gene>
<dbReference type="EMBL" id="KB933232">
    <property type="protein sequence ID" value="EON98183.1"/>
    <property type="molecule type" value="Genomic_DNA"/>
</dbReference>
<dbReference type="KEGG" id="tmn:UCRPA7_6297"/>
<protein>
    <submittedName>
        <fullName evidence="2">Putative phosphoglycerate mutase protein</fullName>
    </submittedName>
</protein>
<proteinExistence type="predicted"/>
<dbReference type="Gene3D" id="3.40.50.1240">
    <property type="entry name" value="Phosphoglycerate mutase-like"/>
    <property type="match status" value="1"/>
</dbReference>
<dbReference type="Proteomes" id="UP000014074">
    <property type="component" value="Unassembled WGS sequence"/>
</dbReference>
<dbReference type="SUPFAM" id="SSF53254">
    <property type="entry name" value="Phosphoglycerate mutase-like"/>
    <property type="match status" value="1"/>
</dbReference>
<dbReference type="SMART" id="SM00855">
    <property type="entry name" value="PGAM"/>
    <property type="match status" value="1"/>
</dbReference>
<dbReference type="FunFam" id="3.40.50.1240:FF:000022">
    <property type="entry name" value="Phosphoglycerate mutase family protein"/>
    <property type="match status" value="1"/>
</dbReference>
<dbReference type="InterPro" id="IPR050275">
    <property type="entry name" value="PGM_Phosphatase"/>
</dbReference>
<evidence type="ECO:0000313" key="3">
    <source>
        <dbReference type="Proteomes" id="UP000014074"/>
    </source>
</evidence>
<dbReference type="InterPro" id="IPR013078">
    <property type="entry name" value="His_Pase_superF_clade-1"/>
</dbReference>
<dbReference type="GeneID" id="19326938"/>
<dbReference type="PANTHER" id="PTHR48100:SF15">
    <property type="entry name" value="SEDOHEPTULOSE 1,7-BISPHOSPHATASE"/>
    <property type="match status" value="1"/>
</dbReference>
<dbReference type="OrthoDB" id="4818801at2759"/>
<dbReference type="PANTHER" id="PTHR48100">
    <property type="entry name" value="BROAD-SPECIFICITY PHOSPHATASE YOR283W-RELATED"/>
    <property type="match status" value="1"/>
</dbReference>
<keyword evidence="3" id="KW-1185">Reference proteome</keyword>
<evidence type="ECO:0000256" key="1">
    <source>
        <dbReference type="PIRSR" id="PIRSR613078-2"/>
    </source>
</evidence>
<name>R8BFV9_PHAM7</name>
<dbReference type="AlphaFoldDB" id="R8BFV9"/>
<dbReference type="GO" id="GO:0050278">
    <property type="term" value="F:sedoheptulose-bisphosphatase activity"/>
    <property type="evidence" value="ECO:0007669"/>
    <property type="project" value="EnsemblFungi"/>
</dbReference>
<dbReference type="CDD" id="cd07067">
    <property type="entry name" value="HP_PGM_like"/>
    <property type="match status" value="1"/>
</dbReference>
<evidence type="ECO:0000313" key="2">
    <source>
        <dbReference type="EMBL" id="EON98183.1"/>
    </source>
</evidence>
<reference evidence="3" key="1">
    <citation type="journal article" date="2013" name="Genome Announc.">
        <title>Draft genome sequence of the ascomycete Phaeoacremonium aleophilum strain UCR-PA7, a causal agent of the esca disease complex in grapevines.</title>
        <authorList>
            <person name="Blanco-Ulate B."/>
            <person name="Rolshausen P."/>
            <person name="Cantu D."/>
        </authorList>
    </citation>
    <scope>NUCLEOTIDE SEQUENCE [LARGE SCALE GENOMIC DNA]</scope>
    <source>
        <strain evidence="3">UCR-PA7</strain>
    </source>
</reference>
<dbReference type="eggNOG" id="KOG0235">
    <property type="taxonomic scope" value="Eukaryota"/>
</dbReference>